<dbReference type="AlphaFoldDB" id="A0AAE0Z726"/>
<feature type="compositionally biased region" description="Basic and acidic residues" evidence="1">
    <location>
        <begin position="54"/>
        <end position="79"/>
    </location>
</feature>
<feature type="region of interest" description="Disordered" evidence="1">
    <location>
        <begin position="444"/>
        <end position="638"/>
    </location>
</feature>
<dbReference type="PANTHER" id="PTHR16124">
    <property type="entry name" value="MIS18-BINDING PROTEIN 1"/>
    <property type="match status" value="1"/>
</dbReference>
<feature type="compositionally biased region" description="Polar residues" evidence="1">
    <location>
        <begin position="445"/>
        <end position="456"/>
    </location>
</feature>
<protein>
    <recommendedName>
        <fullName evidence="2">Myb-like domain-containing protein</fullName>
    </recommendedName>
</protein>
<gene>
    <name evidence="3" type="ORF">RRG08_004368</name>
</gene>
<dbReference type="InterPro" id="IPR009057">
    <property type="entry name" value="Homeodomain-like_sf"/>
</dbReference>
<feature type="compositionally biased region" description="Basic and acidic residues" evidence="1">
    <location>
        <begin position="86"/>
        <end position="100"/>
    </location>
</feature>
<name>A0AAE0Z726_9GAST</name>
<dbReference type="InterPro" id="IPR039110">
    <property type="entry name" value="KNL2-like"/>
</dbReference>
<evidence type="ECO:0000256" key="1">
    <source>
        <dbReference type="SAM" id="MobiDB-lite"/>
    </source>
</evidence>
<evidence type="ECO:0000313" key="4">
    <source>
        <dbReference type="Proteomes" id="UP001283361"/>
    </source>
</evidence>
<feature type="region of interest" description="Disordered" evidence="1">
    <location>
        <begin position="872"/>
        <end position="894"/>
    </location>
</feature>
<dbReference type="InterPro" id="IPR015216">
    <property type="entry name" value="SANTA"/>
</dbReference>
<feature type="compositionally biased region" description="Basic residues" evidence="1">
    <location>
        <begin position="682"/>
        <end position="691"/>
    </location>
</feature>
<feature type="compositionally biased region" description="Basic residues" evidence="1">
    <location>
        <begin position="572"/>
        <end position="583"/>
    </location>
</feature>
<dbReference type="GO" id="GO:0000775">
    <property type="term" value="C:chromosome, centromeric region"/>
    <property type="evidence" value="ECO:0007669"/>
    <property type="project" value="TreeGrafter"/>
</dbReference>
<feature type="compositionally biased region" description="Acidic residues" evidence="1">
    <location>
        <begin position="872"/>
        <end position="882"/>
    </location>
</feature>
<evidence type="ECO:0000259" key="2">
    <source>
        <dbReference type="PROSITE" id="PS50090"/>
    </source>
</evidence>
<dbReference type="PANTHER" id="PTHR16124:SF3">
    <property type="entry name" value="MIS18-BINDING PROTEIN 1"/>
    <property type="match status" value="1"/>
</dbReference>
<feature type="compositionally biased region" description="Polar residues" evidence="1">
    <location>
        <begin position="533"/>
        <end position="568"/>
    </location>
</feature>
<dbReference type="Pfam" id="PF09133">
    <property type="entry name" value="SANTA"/>
    <property type="match status" value="1"/>
</dbReference>
<comment type="caution">
    <text evidence="3">The sequence shown here is derived from an EMBL/GenBank/DDBJ whole genome shotgun (WGS) entry which is preliminary data.</text>
</comment>
<feature type="region of interest" description="Disordered" evidence="1">
    <location>
        <begin position="1"/>
        <end position="140"/>
    </location>
</feature>
<dbReference type="Proteomes" id="UP001283361">
    <property type="component" value="Unassembled WGS sequence"/>
</dbReference>
<evidence type="ECO:0000313" key="3">
    <source>
        <dbReference type="EMBL" id="KAK3764004.1"/>
    </source>
</evidence>
<organism evidence="3 4">
    <name type="scientific">Elysia crispata</name>
    <name type="common">lettuce slug</name>
    <dbReference type="NCBI Taxonomy" id="231223"/>
    <lineage>
        <taxon>Eukaryota</taxon>
        <taxon>Metazoa</taxon>
        <taxon>Spiralia</taxon>
        <taxon>Lophotrochozoa</taxon>
        <taxon>Mollusca</taxon>
        <taxon>Gastropoda</taxon>
        <taxon>Heterobranchia</taxon>
        <taxon>Euthyneura</taxon>
        <taxon>Panpulmonata</taxon>
        <taxon>Sacoglossa</taxon>
        <taxon>Placobranchoidea</taxon>
        <taxon>Plakobranchidae</taxon>
        <taxon>Elysia</taxon>
    </lineage>
</organism>
<reference evidence="3" key="1">
    <citation type="journal article" date="2023" name="G3 (Bethesda)">
        <title>A reference genome for the long-term kleptoplast-retaining sea slug Elysia crispata morphotype clarki.</title>
        <authorList>
            <person name="Eastman K.E."/>
            <person name="Pendleton A.L."/>
            <person name="Shaikh M.A."/>
            <person name="Suttiyut T."/>
            <person name="Ogas R."/>
            <person name="Tomko P."/>
            <person name="Gavelis G."/>
            <person name="Widhalm J.R."/>
            <person name="Wisecaver J.H."/>
        </authorList>
    </citation>
    <scope>NUCLEOTIDE SEQUENCE</scope>
    <source>
        <strain evidence="3">ECLA1</strain>
    </source>
</reference>
<dbReference type="Gene3D" id="1.10.10.60">
    <property type="entry name" value="Homeodomain-like"/>
    <property type="match status" value="1"/>
</dbReference>
<proteinExistence type="predicted"/>
<dbReference type="SUPFAM" id="SSF46689">
    <property type="entry name" value="Homeodomain-like"/>
    <property type="match status" value="1"/>
</dbReference>
<feature type="region of interest" description="Disordered" evidence="1">
    <location>
        <begin position="369"/>
        <end position="400"/>
    </location>
</feature>
<dbReference type="PROSITE" id="PS50090">
    <property type="entry name" value="MYB_LIKE"/>
    <property type="match status" value="1"/>
</dbReference>
<feature type="compositionally biased region" description="Basic residues" evidence="1">
    <location>
        <begin position="1"/>
        <end position="14"/>
    </location>
</feature>
<feature type="compositionally biased region" description="Basic and acidic residues" evidence="1">
    <location>
        <begin position="584"/>
        <end position="621"/>
    </location>
</feature>
<sequence>MIRSSAKLKHKSRSIAKATKKMDVSLSDTSAVQNDVMITRSGRKAGLVNGLSGDSRRGKKEENEKTNVPETTSKTHECGMGKTGAKSKDQKKKTLADKHFPYSNKPVIQRRTCNESSTNCNKKDKGTTNRAVSSGNKNNVRDLKKSPTVLYDWVIKPVPQCHGICVEGQVEGNGDYWHSTTIAEAPEPKLVFTSTGSLYKLNGRMNKLVAYDYGISKDVAKAFTNGFPSTWEDLIKDYYQIMESSITVTQECMSPEKFQALKTKRRLVQDKTILEPVNIHTILTPTGLLKKEMNRSELTTTRSGRVSLPPLAGWAGQYYVKMPGKNSVQVTCATDTAKQALGRETMHALALSKRNQSMLCHNTLSKSLINPSKTASTKPLPSHKKNDYRSGTSNATSSKSKISQRFSKIFSAEKENIFDISFQPEVRLEDCLSPSFTRLKDQSVEDNSILQKQSSKCSDEDESLSNCSDREDKDQHKGQAKYQQTSPQDHPISTKKQKQSQKEKTNKNFSKAGKKKNSSDEFVSESQVERETFSSSTNEHFELLQSSKTMSGQALKNGSSDLTESPLDSKTHNKKSVKKSRKRKIEDKDLIWEGSDSCKKDKKAKSESRSKKQKLGPKDNTDENGWTQSEKERFHKALKGLSGDEADYWSLVSEQVGTKSEQDCQQFHKEFLEMKTSGMKRPAARKPKKGKKESGREKGGPIRGGKGTLKRKQDIRDFLQEQNEGYEDDLFEGTPFIKLKHNPLMPEANIDFNKEDSEIFGTNHNFFTPVAGKNPFDTPGLKFKTSLPSVRKTPANQAAVVFKATPESVDMRKHDICIKQFMDLKKKAVPSKVQLSQVSSSPEDLETSILPIKSLFPGTPKIFVDDIIEEEQEEEEDAEENGENQFLYYFDDDE</sequence>
<feature type="region of interest" description="Disordered" evidence="1">
    <location>
        <begin position="673"/>
        <end position="717"/>
    </location>
</feature>
<feature type="compositionally biased region" description="Polar residues" evidence="1">
    <location>
        <begin position="128"/>
        <end position="138"/>
    </location>
</feature>
<feature type="compositionally biased region" description="Polar residues" evidence="1">
    <location>
        <begin position="369"/>
        <end position="379"/>
    </location>
</feature>
<dbReference type="EMBL" id="JAWDGP010004477">
    <property type="protein sequence ID" value="KAK3764004.1"/>
    <property type="molecule type" value="Genomic_DNA"/>
</dbReference>
<accession>A0AAE0Z726</accession>
<feature type="domain" description="Myb-like" evidence="2">
    <location>
        <begin position="618"/>
        <end position="672"/>
    </location>
</feature>
<dbReference type="InterPro" id="IPR001005">
    <property type="entry name" value="SANT/Myb"/>
</dbReference>
<feature type="compositionally biased region" description="Polar residues" evidence="1">
    <location>
        <begin position="389"/>
        <end position="400"/>
    </location>
</feature>
<feature type="compositionally biased region" description="Basic and acidic residues" evidence="1">
    <location>
        <begin position="468"/>
        <end position="477"/>
    </location>
</feature>
<dbReference type="CDD" id="cd00167">
    <property type="entry name" value="SANT"/>
    <property type="match status" value="1"/>
</dbReference>
<keyword evidence="4" id="KW-1185">Reference proteome</keyword>